<dbReference type="GO" id="GO:0046872">
    <property type="term" value="F:metal ion binding"/>
    <property type="evidence" value="ECO:0007669"/>
    <property type="project" value="UniProtKB-KW"/>
</dbReference>
<sequence>MNKQIYLLSQSDSNKLDKELLSENFGYKLDQLMEIAGFNCSSCILHCINNNFLSKFGIHSIKESSKSKPITIFCGPGNNGGDGLVIARYLKLFGGFPIVIYPKIGRPEFFNSLILLLEKFEVPIFRKLEDAQNVDNSILLIDAVFGFGYNSNKTDNCYSEIMNFLIINSKEHKIPVISIDVPSGWEIDMKESYSEDRIEPHVLISLTAPKSCSKYFNGIHFIASLFATRDILYKYKVEYIYDLFLKENATQFILFNQKNVASTFS</sequence>
<feature type="domain" description="YjeF N-terminal" evidence="10">
    <location>
        <begin position="13"/>
        <end position="233"/>
    </location>
</feature>
<dbReference type="PANTHER" id="PTHR13232">
    <property type="entry name" value="NAD(P)H-HYDRATE EPIMERASE"/>
    <property type="match status" value="1"/>
</dbReference>
<evidence type="ECO:0000256" key="6">
    <source>
        <dbReference type="ARBA" id="ARBA00022857"/>
    </source>
</evidence>
<dbReference type="GeneID" id="39979112"/>
<organism evidence="11 12">
    <name type="scientific">Cryptosporidium ubiquitum</name>
    <dbReference type="NCBI Taxonomy" id="857276"/>
    <lineage>
        <taxon>Eukaryota</taxon>
        <taxon>Sar</taxon>
        <taxon>Alveolata</taxon>
        <taxon>Apicomplexa</taxon>
        <taxon>Conoidasida</taxon>
        <taxon>Coccidia</taxon>
        <taxon>Eucoccidiorida</taxon>
        <taxon>Eimeriorina</taxon>
        <taxon>Cryptosporidiidae</taxon>
        <taxon>Cryptosporidium</taxon>
    </lineage>
</organism>
<dbReference type="OrthoDB" id="10064708at2759"/>
<evidence type="ECO:0000256" key="9">
    <source>
        <dbReference type="ARBA" id="ARBA00023235"/>
    </source>
</evidence>
<dbReference type="AlphaFoldDB" id="A0A1J4MFP9"/>
<comment type="catalytic activity">
    <reaction evidence="1">
        <text>(6R)-NADHX = (6S)-NADHX</text>
        <dbReference type="Rhea" id="RHEA:32215"/>
        <dbReference type="ChEBI" id="CHEBI:64074"/>
        <dbReference type="ChEBI" id="CHEBI:64075"/>
        <dbReference type="EC" id="5.1.99.6"/>
    </reaction>
</comment>
<dbReference type="EMBL" id="LRBP01000017">
    <property type="protein sequence ID" value="OII73090.1"/>
    <property type="molecule type" value="Genomic_DNA"/>
</dbReference>
<dbReference type="RefSeq" id="XP_028874454.1">
    <property type="nucleotide sequence ID" value="XM_029019333.1"/>
</dbReference>
<dbReference type="InterPro" id="IPR032976">
    <property type="entry name" value="YJEFN_prot_NAXE-like"/>
</dbReference>
<dbReference type="PROSITE" id="PS51385">
    <property type="entry name" value="YJEF_N"/>
    <property type="match status" value="1"/>
</dbReference>
<evidence type="ECO:0000256" key="3">
    <source>
        <dbReference type="ARBA" id="ARBA00012228"/>
    </source>
</evidence>
<keyword evidence="9" id="KW-0413">Isomerase</keyword>
<comment type="catalytic activity">
    <reaction evidence="2">
        <text>(6R)-NADPHX = (6S)-NADPHX</text>
        <dbReference type="Rhea" id="RHEA:32227"/>
        <dbReference type="ChEBI" id="CHEBI:64076"/>
        <dbReference type="ChEBI" id="CHEBI:64077"/>
        <dbReference type="EC" id="5.1.99.6"/>
    </reaction>
</comment>
<proteinExistence type="predicted"/>
<dbReference type="PANTHER" id="PTHR13232:SF10">
    <property type="entry name" value="NAD(P)H-HYDRATE EPIMERASE"/>
    <property type="match status" value="1"/>
</dbReference>
<dbReference type="VEuPathDB" id="CryptoDB:cubi_02321"/>
<dbReference type="Proteomes" id="UP000186176">
    <property type="component" value="Unassembled WGS sequence"/>
</dbReference>
<keyword evidence="8" id="KW-0520">NAD</keyword>
<dbReference type="GO" id="GO:0005739">
    <property type="term" value="C:mitochondrion"/>
    <property type="evidence" value="ECO:0007669"/>
    <property type="project" value="TreeGrafter"/>
</dbReference>
<evidence type="ECO:0000313" key="12">
    <source>
        <dbReference type="Proteomes" id="UP000186176"/>
    </source>
</evidence>
<keyword evidence="4" id="KW-0479">Metal-binding</keyword>
<evidence type="ECO:0000256" key="7">
    <source>
        <dbReference type="ARBA" id="ARBA00022958"/>
    </source>
</evidence>
<dbReference type="EC" id="5.1.99.6" evidence="3"/>
<evidence type="ECO:0000313" key="11">
    <source>
        <dbReference type="EMBL" id="OII73090.1"/>
    </source>
</evidence>
<reference evidence="11 12" key="1">
    <citation type="submission" date="2016-10" db="EMBL/GenBank/DDBJ databases">
        <title>Reductive evolution of mitochondrial metabolism and differential evolution of invasion-related proteins in Cryptosporidium.</title>
        <authorList>
            <person name="Liu S."/>
            <person name="Roellig D.M."/>
            <person name="Guo Y."/>
            <person name="Li N."/>
            <person name="Frace M.A."/>
            <person name="Tang K."/>
            <person name="Zhang L."/>
            <person name="Feng Y."/>
            <person name="Xiao L."/>
        </authorList>
    </citation>
    <scope>NUCLEOTIDE SEQUENCE [LARGE SCALE GENOMIC DNA]</scope>
    <source>
        <strain evidence="11">39726</strain>
    </source>
</reference>
<keyword evidence="6" id="KW-0521">NADP</keyword>
<evidence type="ECO:0000256" key="8">
    <source>
        <dbReference type="ARBA" id="ARBA00023027"/>
    </source>
</evidence>
<dbReference type="NCBIfam" id="TIGR00197">
    <property type="entry name" value="yjeF_nterm"/>
    <property type="match status" value="1"/>
</dbReference>
<dbReference type="GO" id="GO:0000166">
    <property type="term" value="F:nucleotide binding"/>
    <property type="evidence" value="ECO:0007669"/>
    <property type="project" value="UniProtKB-KW"/>
</dbReference>
<keyword evidence="7" id="KW-0630">Potassium</keyword>
<keyword evidence="12" id="KW-1185">Reference proteome</keyword>
<dbReference type="InterPro" id="IPR004443">
    <property type="entry name" value="YjeF_N_dom"/>
</dbReference>
<dbReference type="SUPFAM" id="SSF64153">
    <property type="entry name" value="YjeF N-terminal domain-like"/>
    <property type="match status" value="1"/>
</dbReference>
<evidence type="ECO:0000256" key="1">
    <source>
        <dbReference type="ARBA" id="ARBA00000013"/>
    </source>
</evidence>
<dbReference type="GO" id="GO:0052856">
    <property type="term" value="F:NAD(P)HX epimerase activity"/>
    <property type="evidence" value="ECO:0007669"/>
    <property type="project" value="UniProtKB-EC"/>
</dbReference>
<dbReference type="InterPro" id="IPR036652">
    <property type="entry name" value="YjeF_N_dom_sf"/>
</dbReference>
<keyword evidence="5" id="KW-0547">Nucleotide-binding</keyword>
<dbReference type="Gene3D" id="3.40.50.10260">
    <property type="entry name" value="YjeF N-terminal domain"/>
    <property type="match status" value="1"/>
</dbReference>
<evidence type="ECO:0000256" key="5">
    <source>
        <dbReference type="ARBA" id="ARBA00022741"/>
    </source>
</evidence>
<name>A0A1J4MFP9_9CRYT</name>
<evidence type="ECO:0000256" key="2">
    <source>
        <dbReference type="ARBA" id="ARBA00000909"/>
    </source>
</evidence>
<keyword evidence="11" id="KW-0449">Lipoprotein</keyword>
<dbReference type="Pfam" id="PF03853">
    <property type="entry name" value="YjeF_N"/>
    <property type="match status" value="1"/>
</dbReference>
<comment type="caution">
    <text evidence="11">The sequence shown here is derived from an EMBL/GenBank/DDBJ whole genome shotgun (WGS) entry which is preliminary data.</text>
</comment>
<gene>
    <name evidence="11" type="ORF">cubi_02321</name>
</gene>
<protein>
    <recommendedName>
        <fullName evidence="3">NAD(P)H-hydrate epimerase</fullName>
        <ecNumber evidence="3">5.1.99.6</ecNumber>
    </recommendedName>
</protein>
<evidence type="ECO:0000259" key="10">
    <source>
        <dbReference type="PROSITE" id="PS51385"/>
    </source>
</evidence>
<accession>A0A1J4MFP9</accession>
<evidence type="ECO:0000256" key="4">
    <source>
        <dbReference type="ARBA" id="ARBA00022723"/>
    </source>
</evidence>